<proteinExistence type="predicted"/>
<evidence type="ECO:0000313" key="2">
    <source>
        <dbReference type="Proteomes" id="UP000649573"/>
    </source>
</evidence>
<accession>A0ABQ2VDD8</accession>
<reference evidence="2" key="1">
    <citation type="journal article" date="2019" name="Int. J. Syst. Evol. Microbiol.">
        <title>The Global Catalogue of Microorganisms (GCM) 10K type strain sequencing project: providing services to taxonomists for standard genome sequencing and annotation.</title>
        <authorList>
            <consortium name="The Broad Institute Genomics Platform"/>
            <consortium name="The Broad Institute Genome Sequencing Center for Infectious Disease"/>
            <person name="Wu L."/>
            <person name="Ma J."/>
        </authorList>
    </citation>
    <scope>NUCLEOTIDE SEQUENCE [LARGE SCALE GENOMIC DNA]</scope>
    <source>
        <strain evidence="2">JCM 3296</strain>
    </source>
</reference>
<dbReference type="Proteomes" id="UP000649573">
    <property type="component" value="Unassembled WGS sequence"/>
</dbReference>
<keyword evidence="2" id="KW-1185">Reference proteome</keyword>
<comment type="caution">
    <text evidence="1">The sequence shown here is derived from an EMBL/GenBank/DDBJ whole genome shotgun (WGS) entry which is preliminary data.</text>
</comment>
<protein>
    <submittedName>
        <fullName evidence="1">Uncharacterized protein</fullName>
    </submittedName>
</protein>
<sequence length="101" mass="11038">MSTIPTAGGYRWAVPRFAAFDASALRPASTAARLDWLSPSVALIHVTADGLVTQATTPPQKRRLLDDATTRDLLLVAWRGSRGMEILLIDDLRHARTAVKE</sequence>
<evidence type="ECO:0000313" key="1">
    <source>
        <dbReference type="EMBL" id="GGU76620.1"/>
    </source>
</evidence>
<organism evidence="1 2">
    <name type="scientific">Lentzea flava</name>
    <dbReference type="NCBI Taxonomy" id="103732"/>
    <lineage>
        <taxon>Bacteria</taxon>
        <taxon>Bacillati</taxon>
        <taxon>Actinomycetota</taxon>
        <taxon>Actinomycetes</taxon>
        <taxon>Pseudonocardiales</taxon>
        <taxon>Pseudonocardiaceae</taxon>
        <taxon>Lentzea</taxon>
    </lineage>
</organism>
<dbReference type="EMBL" id="BMRE01000061">
    <property type="protein sequence ID" value="GGU76620.1"/>
    <property type="molecule type" value="Genomic_DNA"/>
</dbReference>
<gene>
    <name evidence="1" type="ORF">GCM10010178_79750</name>
</gene>
<name>A0ABQ2VDD8_9PSEU</name>